<dbReference type="Proteomes" id="UP001456524">
    <property type="component" value="Unassembled WGS sequence"/>
</dbReference>
<evidence type="ECO:0000313" key="2">
    <source>
        <dbReference type="EMBL" id="KAK8159375.1"/>
    </source>
</evidence>
<sequence length="342" mass="37999">MASQTSRTLPSPRRSSREYRNNTNPSAMASPRDPVAGPSGEEVEANNGEIGRPSPPNSITLQLSLGGSVLARIGDSNVKLGIHYDGLNRIRVSIDESDHLYPLTIKRPEGIDVLLSSRHYGNKFDFINLPAELRNKIYALVFPNMSDPTTEVFRNKRALKPLQFLARLNNTVTGGSALTFLNHQTVAETLALLLNSKRFIIPGDKQALAFFKSLNPAGLANFRGPLVFRLRYWEKADLAVHWSTLFIGCRNLRELVFEGHSDAYYTFGSNNPFFKLSACGAEAKFPKLERLVFNPPIDEEVHAAFLHFLTGEDDGDGEFDHLLMMKAVYAAVKTANTTRFSA</sequence>
<evidence type="ECO:0000313" key="3">
    <source>
        <dbReference type="Proteomes" id="UP001456524"/>
    </source>
</evidence>
<evidence type="ECO:0000256" key="1">
    <source>
        <dbReference type="SAM" id="MobiDB-lite"/>
    </source>
</evidence>
<protein>
    <submittedName>
        <fullName evidence="2">Uncharacterized protein</fullName>
    </submittedName>
</protein>
<feature type="compositionally biased region" description="Low complexity" evidence="1">
    <location>
        <begin position="1"/>
        <end position="13"/>
    </location>
</feature>
<name>A0ABR1XKP4_9PEZI</name>
<comment type="caution">
    <text evidence="2">The sequence shown here is derived from an EMBL/GenBank/DDBJ whole genome shotgun (WGS) entry which is preliminary data.</text>
</comment>
<gene>
    <name evidence="2" type="ORF">IWX90DRAFT_299098</name>
</gene>
<reference evidence="2 3" key="1">
    <citation type="journal article" date="2022" name="G3 (Bethesda)">
        <title>Enemy or ally: a genomic approach to elucidate the lifestyle of Phyllosticta citrichinaensis.</title>
        <authorList>
            <person name="Buijs V.A."/>
            <person name="Groenewald J.Z."/>
            <person name="Haridas S."/>
            <person name="LaButti K.M."/>
            <person name="Lipzen A."/>
            <person name="Martin F.M."/>
            <person name="Barry K."/>
            <person name="Grigoriev I.V."/>
            <person name="Crous P.W."/>
            <person name="Seidl M.F."/>
        </authorList>
    </citation>
    <scope>NUCLEOTIDE SEQUENCE [LARGE SCALE GENOMIC DNA]</scope>
    <source>
        <strain evidence="2 3">CBS 129764</strain>
    </source>
</reference>
<proteinExistence type="predicted"/>
<feature type="region of interest" description="Disordered" evidence="1">
    <location>
        <begin position="1"/>
        <end position="58"/>
    </location>
</feature>
<organism evidence="2 3">
    <name type="scientific">Phyllosticta citrichinensis</name>
    <dbReference type="NCBI Taxonomy" id="1130410"/>
    <lineage>
        <taxon>Eukaryota</taxon>
        <taxon>Fungi</taxon>
        <taxon>Dikarya</taxon>
        <taxon>Ascomycota</taxon>
        <taxon>Pezizomycotina</taxon>
        <taxon>Dothideomycetes</taxon>
        <taxon>Dothideomycetes incertae sedis</taxon>
        <taxon>Botryosphaeriales</taxon>
        <taxon>Phyllostictaceae</taxon>
        <taxon>Phyllosticta</taxon>
    </lineage>
</organism>
<keyword evidence="3" id="KW-1185">Reference proteome</keyword>
<dbReference type="EMBL" id="JBBWUH010000008">
    <property type="protein sequence ID" value="KAK8159375.1"/>
    <property type="molecule type" value="Genomic_DNA"/>
</dbReference>
<accession>A0ABR1XKP4</accession>